<accession>A0A645ASH4</accession>
<dbReference type="EMBL" id="VSSQ01015393">
    <property type="protein sequence ID" value="MPM55698.1"/>
    <property type="molecule type" value="Genomic_DNA"/>
</dbReference>
<sequence>MAAGAIGTKKLASNVKIYEKVGTSTLTEISVDDITVSTVPASKIAFVSYDYAGRVNYLVLSDVTGDGYNYGFFAYEAGTPGSGMDVGTNDTLAIRNADSGGKETTTTPIEGSFSVPGGRPGGMAVTGSGKVASYLTLKSAVGLKRTAFDLAKNTVITANDQYPVWEKVQCYNSTTGSWYPYGYTGLAQALAFSDNITVYFDRAPQEGGKIRMVVVY</sequence>
<proteinExistence type="predicted"/>
<dbReference type="AlphaFoldDB" id="A0A645ASH4"/>
<comment type="caution">
    <text evidence="1">The sequence shown here is derived from an EMBL/GenBank/DDBJ whole genome shotgun (WGS) entry which is preliminary data.</text>
</comment>
<protein>
    <submittedName>
        <fullName evidence="1">Uncharacterized protein</fullName>
    </submittedName>
</protein>
<gene>
    <name evidence="1" type="ORF">SDC9_102495</name>
</gene>
<name>A0A645ASH4_9ZZZZ</name>
<organism evidence="1">
    <name type="scientific">bioreactor metagenome</name>
    <dbReference type="NCBI Taxonomy" id="1076179"/>
    <lineage>
        <taxon>unclassified sequences</taxon>
        <taxon>metagenomes</taxon>
        <taxon>ecological metagenomes</taxon>
    </lineage>
</organism>
<reference evidence="1" key="1">
    <citation type="submission" date="2019-08" db="EMBL/GenBank/DDBJ databases">
        <authorList>
            <person name="Kucharzyk K."/>
            <person name="Murdoch R.W."/>
            <person name="Higgins S."/>
            <person name="Loffler F."/>
        </authorList>
    </citation>
    <scope>NUCLEOTIDE SEQUENCE</scope>
</reference>
<evidence type="ECO:0000313" key="1">
    <source>
        <dbReference type="EMBL" id="MPM55698.1"/>
    </source>
</evidence>